<dbReference type="PROSITE" id="PS51007">
    <property type="entry name" value="CYTC"/>
    <property type="match status" value="1"/>
</dbReference>
<organism evidence="7 8">
    <name type="scientific">Vibrio rumoiensis</name>
    <dbReference type="NCBI Taxonomy" id="76258"/>
    <lineage>
        <taxon>Bacteria</taxon>
        <taxon>Pseudomonadati</taxon>
        <taxon>Pseudomonadota</taxon>
        <taxon>Gammaproteobacteria</taxon>
        <taxon>Vibrionales</taxon>
        <taxon>Vibrionaceae</taxon>
        <taxon>Vibrio</taxon>
    </lineage>
</organism>
<evidence type="ECO:0000256" key="4">
    <source>
        <dbReference type="PROSITE-ProRule" id="PRU00433"/>
    </source>
</evidence>
<evidence type="ECO:0000313" key="8">
    <source>
        <dbReference type="Proteomes" id="UP001607151"/>
    </source>
</evidence>
<name>A0ABW7J013_9VIBR</name>
<dbReference type="EMBL" id="JBIHSN010000004">
    <property type="protein sequence ID" value="MFH0267267.1"/>
    <property type="molecule type" value="Genomic_DNA"/>
</dbReference>
<keyword evidence="2 4" id="KW-0479">Metal-binding</keyword>
<dbReference type="Proteomes" id="UP001607151">
    <property type="component" value="Unassembled WGS sequence"/>
</dbReference>
<feature type="signal peptide" evidence="5">
    <location>
        <begin position="1"/>
        <end position="21"/>
    </location>
</feature>
<evidence type="ECO:0000259" key="6">
    <source>
        <dbReference type="PROSITE" id="PS51007"/>
    </source>
</evidence>
<keyword evidence="5" id="KW-0732">Signal</keyword>
<proteinExistence type="predicted"/>
<keyword evidence="3 4" id="KW-0408">Iron</keyword>
<dbReference type="Gene3D" id="1.10.760.10">
    <property type="entry name" value="Cytochrome c-like domain"/>
    <property type="match status" value="1"/>
</dbReference>
<evidence type="ECO:0000256" key="1">
    <source>
        <dbReference type="ARBA" id="ARBA00022617"/>
    </source>
</evidence>
<feature type="chain" id="PRO_5047503466" description="Cytochrome c domain-containing protein" evidence="5">
    <location>
        <begin position="22"/>
        <end position="186"/>
    </location>
</feature>
<evidence type="ECO:0000256" key="3">
    <source>
        <dbReference type="ARBA" id="ARBA00023004"/>
    </source>
</evidence>
<evidence type="ECO:0000313" key="7">
    <source>
        <dbReference type="EMBL" id="MFH0267267.1"/>
    </source>
</evidence>
<accession>A0ABW7J013</accession>
<protein>
    <recommendedName>
        <fullName evidence="6">Cytochrome c domain-containing protein</fullName>
    </recommendedName>
</protein>
<keyword evidence="8" id="KW-1185">Reference proteome</keyword>
<comment type="caution">
    <text evidence="7">The sequence shown here is derived from an EMBL/GenBank/DDBJ whole genome shotgun (WGS) entry which is preliminary data.</text>
</comment>
<sequence>MMLKRSFMLVGMFSVSLFSYASEGSISAGESTFRTVGGYGCIACHGLYGQGGGNVGGNIRGNSLNDLKYSLEHEQTMKLLGDALSEQDKINLAEYMEYLGTFQLVDWMYEGTKGALLSVSIDSGKKSQLVVLNKMFESMSIDLSPLAGKHLTLRVEPYETQYFEWLPEKGVYELSYGDEAVSINVK</sequence>
<dbReference type="SUPFAM" id="SSF46626">
    <property type="entry name" value="Cytochrome c"/>
    <property type="match status" value="1"/>
</dbReference>
<feature type="domain" description="Cytochrome c" evidence="6">
    <location>
        <begin position="24"/>
        <end position="100"/>
    </location>
</feature>
<reference evidence="7 8" key="1">
    <citation type="submission" date="2024-10" db="EMBL/GenBank/DDBJ databases">
        <authorList>
            <person name="Yibar A."/>
            <person name="Saticioglu I.B."/>
            <person name="Duman M."/>
            <person name="Ajmi N."/>
            <person name="Gurler F."/>
            <person name="Ay H."/>
            <person name="Onuk E."/>
            <person name="Guler S."/>
            <person name="Romalde J.L."/>
        </authorList>
    </citation>
    <scope>NUCLEOTIDE SEQUENCE [LARGE SCALE GENOMIC DNA]</scope>
    <source>
        <strain evidence="7 8">14-MA-B</strain>
    </source>
</reference>
<keyword evidence="1 4" id="KW-0349">Heme</keyword>
<evidence type="ECO:0000256" key="2">
    <source>
        <dbReference type="ARBA" id="ARBA00022723"/>
    </source>
</evidence>
<dbReference type="RefSeq" id="WP_139302168.1">
    <property type="nucleotide sequence ID" value="NZ_JBIHSN010000004.1"/>
</dbReference>
<gene>
    <name evidence="7" type="ORF">ACGRQ9_17625</name>
</gene>
<dbReference type="InterPro" id="IPR009056">
    <property type="entry name" value="Cyt_c-like_dom"/>
</dbReference>
<evidence type="ECO:0000256" key="5">
    <source>
        <dbReference type="SAM" id="SignalP"/>
    </source>
</evidence>
<dbReference type="InterPro" id="IPR036909">
    <property type="entry name" value="Cyt_c-like_dom_sf"/>
</dbReference>